<proteinExistence type="predicted"/>
<dbReference type="PANTHER" id="PTHR42897">
    <property type="entry name" value="PYRUVATE SYNTHASE SUBUNIT PORB"/>
    <property type="match status" value="1"/>
</dbReference>
<keyword evidence="1" id="KW-0560">Oxidoreductase</keyword>
<dbReference type="InterPro" id="IPR051479">
    <property type="entry name" value="PorB-like"/>
</dbReference>
<protein>
    <recommendedName>
        <fullName evidence="2">Thiamine pyrophosphate enzyme TPP-binding domain-containing protein</fullName>
    </recommendedName>
</protein>
<dbReference type="GO" id="GO:0016491">
    <property type="term" value="F:oxidoreductase activity"/>
    <property type="evidence" value="ECO:0007669"/>
    <property type="project" value="UniProtKB-KW"/>
</dbReference>
<feature type="non-terminal residue" evidence="3">
    <location>
        <position position="1"/>
    </location>
</feature>
<evidence type="ECO:0000259" key="2">
    <source>
        <dbReference type="Pfam" id="PF02775"/>
    </source>
</evidence>
<dbReference type="InterPro" id="IPR011766">
    <property type="entry name" value="TPP_enzyme_TPP-bd"/>
</dbReference>
<evidence type="ECO:0000313" key="3">
    <source>
        <dbReference type="EMBL" id="GAJ24500.1"/>
    </source>
</evidence>
<dbReference type="GO" id="GO:0030976">
    <property type="term" value="F:thiamine pyrophosphate binding"/>
    <property type="evidence" value="ECO:0007669"/>
    <property type="project" value="InterPro"/>
</dbReference>
<accession>X1W2Y2</accession>
<name>X1W2Y2_9ZZZZ</name>
<gene>
    <name evidence="3" type="ORF">S12H4_57781</name>
</gene>
<dbReference type="Pfam" id="PF02775">
    <property type="entry name" value="TPP_enzyme_C"/>
    <property type="match status" value="1"/>
</dbReference>
<reference evidence="3" key="1">
    <citation type="journal article" date="2014" name="Front. Microbiol.">
        <title>High frequency of phylogenetically diverse reductive dehalogenase-homologous genes in deep subseafloor sedimentary metagenomes.</title>
        <authorList>
            <person name="Kawai M."/>
            <person name="Futagami T."/>
            <person name="Toyoda A."/>
            <person name="Takaki Y."/>
            <person name="Nishi S."/>
            <person name="Hori S."/>
            <person name="Arai W."/>
            <person name="Tsubouchi T."/>
            <person name="Morono Y."/>
            <person name="Uchiyama I."/>
            <person name="Ito T."/>
            <person name="Fujiyama A."/>
            <person name="Inagaki F."/>
            <person name="Takami H."/>
        </authorList>
    </citation>
    <scope>NUCLEOTIDE SEQUENCE</scope>
    <source>
        <strain evidence="3">Expedition CK06-06</strain>
    </source>
</reference>
<organism evidence="3">
    <name type="scientific">marine sediment metagenome</name>
    <dbReference type="NCBI Taxonomy" id="412755"/>
    <lineage>
        <taxon>unclassified sequences</taxon>
        <taxon>metagenomes</taxon>
        <taxon>ecological metagenomes</taxon>
    </lineage>
</organism>
<dbReference type="InterPro" id="IPR029061">
    <property type="entry name" value="THDP-binding"/>
</dbReference>
<dbReference type="PANTHER" id="PTHR42897:SF1">
    <property type="entry name" value="2-OXOACID OXIDOREDUCTASE (FERREDOXIN)"/>
    <property type="match status" value="1"/>
</dbReference>
<feature type="domain" description="Thiamine pyrophosphate enzyme TPP-binding" evidence="2">
    <location>
        <begin position="78"/>
        <end position="185"/>
    </location>
</feature>
<dbReference type="EMBL" id="BARW01037425">
    <property type="protein sequence ID" value="GAJ24500.1"/>
    <property type="molecule type" value="Genomic_DNA"/>
</dbReference>
<evidence type="ECO:0000256" key="1">
    <source>
        <dbReference type="ARBA" id="ARBA00023002"/>
    </source>
</evidence>
<feature type="non-terminal residue" evidence="3">
    <location>
        <position position="196"/>
    </location>
</feature>
<dbReference type="AlphaFoldDB" id="X1W2Y2"/>
<dbReference type="Gene3D" id="3.40.50.970">
    <property type="match status" value="2"/>
</dbReference>
<sequence length="196" mass="20936">SETMEKTKTLKQFGMEVPEAEYAPPGHTACAGCAGAAMLRQMLKFLGPKVIMTNPASCSGYFGRALEVPLCRCLFEAAAASGTGIRAALDVMGDKETNVLVFAGDGGTYDIGIQALSAAAERNEDFIYACYDNEGYMMTGMQRSSATPAGAWSTTTPLPQPKKERKKDIIGIMAAHRIPYVATATIAYPEDFIKKG</sequence>
<dbReference type="SUPFAM" id="SSF52518">
    <property type="entry name" value="Thiamin diphosphate-binding fold (THDP-binding)"/>
    <property type="match status" value="1"/>
</dbReference>
<comment type="caution">
    <text evidence="3">The sequence shown here is derived from an EMBL/GenBank/DDBJ whole genome shotgun (WGS) entry which is preliminary data.</text>
</comment>